<organism evidence="2 3">
    <name type="scientific">Batillaria attramentaria</name>
    <dbReference type="NCBI Taxonomy" id="370345"/>
    <lineage>
        <taxon>Eukaryota</taxon>
        <taxon>Metazoa</taxon>
        <taxon>Spiralia</taxon>
        <taxon>Lophotrochozoa</taxon>
        <taxon>Mollusca</taxon>
        <taxon>Gastropoda</taxon>
        <taxon>Caenogastropoda</taxon>
        <taxon>Sorbeoconcha</taxon>
        <taxon>Cerithioidea</taxon>
        <taxon>Batillariidae</taxon>
        <taxon>Batillaria</taxon>
    </lineage>
</organism>
<keyword evidence="3" id="KW-1185">Reference proteome</keyword>
<evidence type="ECO:0000313" key="3">
    <source>
        <dbReference type="Proteomes" id="UP001519460"/>
    </source>
</evidence>
<evidence type="ECO:0000256" key="1">
    <source>
        <dbReference type="SAM" id="MobiDB-lite"/>
    </source>
</evidence>
<sequence length="110" mass="11946">MQITGGERLITHDSDDITALLGGIEMRQCPCGTGLSSPTEKAFCGEENSAAGPSCHHSRDQSPGYAPPLPLPPHPHHQLHHMNLSQEQLLAHPHLYLTSTPHLLHRDIGV</sequence>
<protein>
    <submittedName>
        <fullName evidence="2">Uncharacterized protein</fullName>
    </submittedName>
</protein>
<evidence type="ECO:0000313" key="2">
    <source>
        <dbReference type="EMBL" id="KAK7491624.1"/>
    </source>
</evidence>
<comment type="caution">
    <text evidence="2">The sequence shown here is derived from an EMBL/GenBank/DDBJ whole genome shotgun (WGS) entry which is preliminary data.</text>
</comment>
<proteinExistence type="predicted"/>
<gene>
    <name evidence="2" type="ORF">BaRGS_00017077</name>
</gene>
<feature type="region of interest" description="Disordered" evidence="1">
    <location>
        <begin position="33"/>
        <end position="77"/>
    </location>
</feature>
<name>A0ABD0KWL8_9CAEN</name>
<reference evidence="2 3" key="1">
    <citation type="journal article" date="2023" name="Sci. Data">
        <title>Genome assembly of the Korean intertidal mud-creeper Batillaria attramentaria.</title>
        <authorList>
            <person name="Patra A.K."/>
            <person name="Ho P.T."/>
            <person name="Jun S."/>
            <person name="Lee S.J."/>
            <person name="Kim Y."/>
            <person name="Won Y.J."/>
        </authorList>
    </citation>
    <scope>NUCLEOTIDE SEQUENCE [LARGE SCALE GENOMIC DNA]</scope>
    <source>
        <strain evidence="2">Wonlab-2016</strain>
    </source>
</reference>
<accession>A0ABD0KWL8</accession>
<dbReference type="EMBL" id="JACVVK020000112">
    <property type="protein sequence ID" value="KAK7491624.1"/>
    <property type="molecule type" value="Genomic_DNA"/>
</dbReference>
<dbReference type="AlphaFoldDB" id="A0ABD0KWL8"/>
<dbReference type="Proteomes" id="UP001519460">
    <property type="component" value="Unassembled WGS sequence"/>
</dbReference>